<dbReference type="PANTHER" id="PTHR11709:SF394">
    <property type="entry name" value="FI03373P-RELATED"/>
    <property type="match status" value="1"/>
</dbReference>
<keyword evidence="1" id="KW-0479">Metal-binding</keyword>
<organism evidence="8 9">
    <name type="scientific">Phenylobacterium zucineum (strain HLK1)</name>
    <dbReference type="NCBI Taxonomy" id="450851"/>
    <lineage>
        <taxon>Bacteria</taxon>
        <taxon>Pseudomonadati</taxon>
        <taxon>Pseudomonadota</taxon>
        <taxon>Alphaproteobacteria</taxon>
        <taxon>Caulobacterales</taxon>
        <taxon>Caulobacteraceae</taxon>
        <taxon>Phenylobacterium</taxon>
    </lineage>
</organism>
<dbReference type="eggNOG" id="COG2132">
    <property type="taxonomic scope" value="Bacteria"/>
</dbReference>
<keyword evidence="8" id="KW-0614">Plasmid</keyword>
<dbReference type="InterPro" id="IPR002355">
    <property type="entry name" value="Cu_oxidase_Cu_BS"/>
</dbReference>
<keyword evidence="2" id="KW-0560">Oxidoreductase</keyword>
<dbReference type="GO" id="GO:0016491">
    <property type="term" value="F:oxidoreductase activity"/>
    <property type="evidence" value="ECO:0007669"/>
    <property type="project" value="UniProtKB-KW"/>
</dbReference>
<dbReference type="InterPro" id="IPR045087">
    <property type="entry name" value="Cu-oxidase_fam"/>
</dbReference>
<evidence type="ECO:0000256" key="2">
    <source>
        <dbReference type="ARBA" id="ARBA00023002"/>
    </source>
</evidence>
<dbReference type="PANTHER" id="PTHR11709">
    <property type="entry name" value="MULTI-COPPER OXIDASE"/>
    <property type="match status" value="1"/>
</dbReference>
<evidence type="ECO:0000259" key="6">
    <source>
        <dbReference type="Pfam" id="PF07731"/>
    </source>
</evidence>
<dbReference type="GO" id="GO:0005507">
    <property type="term" value="F:copper ion binding"/>
    <property type="evidence" value="ECO:0007669"/>
    <property type="project" value="InterPro"/>
</dbReference>
<evidence type="ECO:0000313" key="8">
    <source>
        <dbReference type="EMBL" id="ACG80146.1"/>
    </source>
</evidence>
<dbReference type="InterPro" id="IPR034284">
    <property type="entry name" value="CuRO_1_CopA"/>
</dbReference>
<evidence type="ECO:0000313" key="9">
    <source>
        <dbReference type="Proteomes" id="UP000001868"/>
    </source>
</evidence>
<sequence length="563" mass="62096">MPASLRTTTFTGSFMRLLASASALAALALAAPAFGAVYNLSLQPATVTAGGKSSPALSINGQIPGPLLRWREGEDVTLHVTNRLAEDASIHWHGIILPQDMDGVPGLSFDGIKPGQTFTYRFKVRQSGTYWYHSHSGLQEQQGIFAPIIIDPATPDGIAADREYVVVLSDWLKENPYQALRNLKKDSGWYNYNRRTVGDFFADLRRAPDGEARAAVLRDRLAWGRMRMDPTDLTDVSGYAFLVNGKDPAANWTALFKPGERIRLRFVNASAMTFYDVRIPGLKMTVVQADGQNVRPVEVDQFRMVMGETYDVIVQPEADQAYTLFAQAFDRSGYARATLAPREGMAAPIPPLDARPVRTLADMPMPGMKMAPGAHAGHGAPEPPPRLARHDMPGMEEARTPEMDMGEPEMEEHLHPGQSAPSKTLTYGDLAAAAAYPDRRPPTREVTIRLTGSMNRYYWSIDGRKWPDAPPLKVRFGERVRVRIVNDTMMDHPMHLHGMWMDLVNGDGSLGARKHTVVVGPNQTVTADVTVDALKTWAFHCHILFHAATGMMTTLQVAEVVAD</sequence>
<evidence type="ECO:0000259" key="5">
    <source>
        <dbReference type="Pfam" id="PF00394"/>
    </source>
</evidence>
<dbReference type="Gene3D" id="2.60.40.420">
    <property type="entry name" value="Cupredoxins - blue copper proteins"/>
    <property type="match status" value="3"/>
</dbReference>
<dbReference type="Proteomes" id="UP000001868">
    <property type="component" value="Plasmid pHLK1"/>
</dbReference>
<dbReference type="NCBIfam" id="TIGR01480">
    <property type="entry name" value="copper_res_A"/>
    <property type="match status" value="1"/>
</dbReference>
<dbReference type="InterPro" id="IPR011706">
    <property type="entry name" value="Cu-oxidase_C"/>
</dbReference>
<dbReference type="InterPro" id="IPR034279">
    <property type="entry name" value="CuRO_3_CopA"/>
</dbReference>
<proteinExistence type="predicted"/>
<dbReference type="SUPFAM" id="SSF49503">
    <property type="entry name" value="Cupredoxins"/>
    <property type="match status" value="3"/>
</dbReference>
<dbReference type="GO" id="GO:0042597">
    <property type="term" value="C:periplasmic space"/>
    <property type="evidence" value="ECO:0007669"/>
    <property type="project" value="InterPro"/>
</dbReference>
<protein>
    <submittedName>
        <fullName evidence="8">Copper resistance protein CopA</fullName>
    </submittedName>
</protein>
<dbReference type="InterPro" id="IPR008972">
    <property type="entry name" value="Cupredoxin"/>
</dbReference>
<dbReference type="PROSITE" id="PS00080">
    <property type="entry name" value="MULTICOPPER_OXIDASE2"/>
    <property type="match status" value="1"/>
</dbReference>
<accession>B4RIH1</accession>
<feature type="signal peptide" evidence="4">
    <location>
        <begin position="1"/>
        <end position="25"/>
    </location>
</feature>
<evidence type="ECO:0000256" key="4">
    <source>
        <dbReference type="SAM" id="SignalP"/>
    </source>
</evidence>
<name>B4RIH1_PHEZH</name>
<dbReference type="Pfam" id="PF00394">
    <property type="entry name" value="Cu-oxidase"/>
    <property type="match status" value="1"/>
</dbReference>
<evidence type="ECO:0000259" key="7">
    <source>
        <dbReference type="Pfam" id="PF07732"/>
    </source>
</evidence>
<gene>
    <name evidence="8" type="ordered locus">PHZ_p0203</name>
</gene>
<dbReference type="InterPro" id="IPR006376">
    <property type="entry name" value="Cu-R_CopA"/>
</dbReference>
<dbReference type="InterPro" id="IPR001117">
    <property type="entry name" value="Cu-oxidase_2nd"/>
</dbReference>
<dbReference type="CDD" id="cd13848">
    <property type="entry name" value="CuRO_1_CopA"/>
    <property type="match status" value="1"/>
</dbReference>
<dbReference type="Pfam" id="PF07731">
    <property type="entry name" value="Cu-oxidase_2"/>
    <property type="match status" value="1"/>
</dbReference>
<dbReference type="EMBL" id="CP000748">
    <property type="protein sequence ID" value="ACG80146.1"/>
    <property type="molecule type" value="Genomic_DNA"/>
</dbReference>
<evidence type="ECO:0000256" key="1">
    <source>
        <dbReference type="ARBA" id="ARBA00022723"/>
    </source>
</evidence>
<dbReference type="InterPro" id="IPR011707">
    <property type="entry name" value="Cu-oxidase-like_N"/>
</dbReference>
<evidence type="ECO:0000256" key="3">
    <source>
        <dbReference type="ARBA" id="ARBA00023008"/>
    </source>
</evidence>
<dbReference type="InterPro" id="IPR034282">
    <property type="entry name" value="CuRO_2_CopA"/>
</dbReference>
<dbReference type="CDD" id="cd13874">
    <property type="entry name" value="CuRO_2_CopA"/>
    <property type="match status" value="1"/>
</dbReference>
<keyword evidence="3" id="KW-0186">Copper</keyword>
<feature type="chain" id="PRO_5002822701" evidence="4">
    <location>
        <begin position="26"/>
        <end position="563"/>
    </location>
</feature>
<geneLocation type="plasmid" evidence="9">
    <name>pHLK1</name>
</geneLocation>
<dbReference type="Pfam" id="PF07732">
    <property type="entry name" value="Cu-oxidase_3"/>
    <property type="match status" value="1"/>
</dbReference>
<dbReference type="KEGG" id="pzu:PHZ_p0203"/>
<reference evidence="8 9" key="1">
    <citation type="journal article" date="2008" name="BMC Genomics">
        <title>Complete genome of Phenylobacterium zucineum - a novel facultative intracellular bacterium isolated from human erythroleukemia cell line K562.</title>
        <authorList>
            <person name="Luo Y."/>
            <person name="Xu X."/>
            <person name="Ding Z."/>
            <person name="Liu Z."/>
            <person name="Zhang B."/>
            <person name="Yan Z."/>
            <person name="Sun J."/>
            <person name="Hu S."/>
            <person name="Hu X."/>
        </authorList>
    </citation>
    <scope>NUCLEOTIDE SEQUENCE [LARGE SCALE GENOMIC DNA]</scope>
    <source>
        <strain evidence="9">HLK1</strain>
        <plasmid evidence="9">Plasmid pHLK1</plasmid>
    </source>
</reference>
<feature type="domain" description="Plastocyanin-like" evidence="7">
    <location>
        <begin position="45"/>
        <end position="153"/>
    </location>
</feature>
<keyword evidence="4" id="KW-0732">Signal</keyword>
<dbReference type="CDD" id="cd13896">
    <property type="entry name" value="CuRO_3_CopA"/>
    <property type="match status" value="1"/>
</dbReference>
<dbReference type="HOGENOM" id="CLU_009100_5_2_5"/>
<feature type="domain" description="Plastocyanin-like" evidence="6">
    <location>
        <begin position="440"/>
        <end position="558"/>
    </location>
</feature>
<dbReference type="AlphaFoldDB" id="B4RIH1"/>
<keyword evidence="9" id="KW-1185">Reference proteome</keyword>
<feature type="domain" description="Plastocyanin-like" evidence="5">
    <location>
        <begin position="240"/>
        <end position="328"/>
    </location>
</feature>